<dbReference type="PANTHER" id="PTHR33705">
    <property type="entry name" value="PHOSPHOCARRIER PROTEIN HPR"/>
    <property type="match status" value="1"/>
</dbReference>
<gene>
    <name evidence="5" type="ORF">H9741_02570</name>
</gene>
<evidence type="ECO:0000256" key="1">
    <source>
        <dbReference type="ARBA" id="ARBA00004496"/>
    </source>
</evidence>
<accession>A0A9D1V7S9</accession>
<organism evidence="5 6">
    <name type="scientific">Candidatus Borkfalkia faecipullorum</name>
    <dbReference type="NCBI Taxonomy" id="2838510"/>
    <lineage>
        <taxon>Bacteria</taxon>
        <taxon>Bacillati</taxon>
        <taxon>Bacillota</taxon>
        <taxon>Clostridia</taxon>
        <taxon>Christensenellales</taxon>
        <taxon>Christensenellaceae</taxon>
        <taxon>Candidatus Borkfalkia</taxon>
    </lineage>
</organism>
<keyword evidence="2" id="KW-0963">Cytoplasm</keyword>
<feature type="domain" description="HPr" evidence="4">
    <location>
        <begin position="1"/>
        <end position="83"/>
    </location>
</feature>
<evidence type="ECO:0000256" key="2">
    <source>
        <dbReference type="ARBA" id="ARBA00022490"/>
    </source>
</evidence>
<dbReference type="Gene3D" id="3.30.1340.10">
    <property type="entry name" value="HPr-like"/>
    <property type="match status" value="1"/>
</dbReference>
<dbReference type="InterPro" id="IPR000032">
    <property type="entry name" value="HPr-like"/>
</dbReference>
<evidence type="ECO:0000313" key="5">
    <source>
        <dbReference type="EMBL" id="HIX07334.1"/>
    </source>
</evidence>
<comment type="caution">
    <text evidence="5">The sequence shown here is derived from an EMBL/GenBank/DDBJ whole genome shotgun (WGS) entry which is preliminary data.</text>
</comment>
<dbReference type="Proteomes" id="UP000824204">
    <property type="component" value="Unassembled WGS sequence"/>
</dbReference>
<comment type="subcellular location">
    <subcellularLocation>
        <location evidence="1">Cytoplasm</location>
    </subcellularLocation>
</comment>
<proteinExistence type="predicted"/>
<dbReference type="AlphaFoldDB" id="A0A9D1V7S9"/>
<evidence type="ECO:0000256" key="3">
    <source>
        <dbReference type="ARBA" id="ARBA00022683"/>
    </source>
</evidence>
<dbReference type="SUPFAM" id="SSF55594">
    <property type="entry name" value="HPr-like"/>
    <property type="match status" value="1"/>
</dbReference>
<dbReference type="Pfam" id="PF00381">
    <property type="entry name" value="PTS-HPr"/>
    <property type="match status" value="1"/>
</dbReference>
<evidence type="ECO:0000259" key="4">
    <source>
        <dbReference type="PROSITE" id="PS51350"/>
    </source>
</evidence>
<dbReference type="CDD" id="cd00367">
    <property type="entry name" value="PTS-HPr_like"/>
    <property type="match status" value="1"/>
</dbReference>
<sequence length="83" mass="9324">MDKATFVYQKDTYNAYDAQRIVFEASKYKSEIIFEDGSKRGNAKSIIGLLSMKFLKGDEYTVRAEGPDSRAASRAIADFVSKL</sequence>
<keyword evidence="3" id="KW-0598">Phosphotransferase system</keyword>
<dbReference type="InterPro" id="IPR050399">
    <property type="entry name" value="HPr"/>
</dbReference>
<dbReference type="EMBL" id="DXFX01000034">
    <property type="protein sequence ID" value="HIX07334.1"/>
    <property type="molecule type" value="Genomic_DNA"/>
</dbReference>
<reference evidence="5" key="1">
    <citation type="journal article" date="2021" name="PeerJ">
        <title>Extensive microbial diversity within the chicken gut microbiome revealed by metagenomics and culture.</title>
        <authorList>
            <person name="Gilroy R."/>
            <person name="Ravi A."/>
            <person name="Getino M."/>
            <person name="Pursley I."/>
            <person name="Horton D.L."/>
            <person name="Alikhan N.F."/>
            <person name="Baker D."/>
            <person name="Gharbi K."/>
            <person name="Hall N."/>
            <person name="Watson M."/>
            <person name="Adriaenssens E.M."/>
            <person name="Foster-Nyarko E."/>
            <person name="Jarju S."/>
            <person name="Secka A."/>
            <person name="Antonio M."/>
            <person name="Oren A."/>
            <person name="Chaudhuri R.R."/>
            <person name="La Ragione R."/>
            <person name="Hildebrand F."/>
            <person name="Pallen M.J."/>
        </authorList>
    </citation>
    <scope>NUCLEOTIDE SEQUENCE</scope>
    <source>
        <strain evidence="5">811</strain>
    </source>
</reference>
<dbReference type="GO" id="GO:0009401">
    <property type="term" value="P:phosphoenolpyruvate-dependent sugar phosphotransferase system"/>
    <property type="evidence" value="ECO:0007669"/>
    <property type="project" value="UniProtKB-KW"/>
</dbReference>
<evidence type="ECO:0000313" key="6">
    <source>
        <dbReference type="Proteomes" id="UP000824204"/>
    </source>
</evidence>
<dbReference type="InterPro" id="IPR035895">
    <property type="entry name" value="HPr-like_sf"/>
</dbReference>
<dbReference type="PRINTS" id="PR00107">
    <property type="entry name" value="PHOSPHOCPHPR"/>
</dbReference>
<name>A0A9D1V7S9_9FIRM</name>
<reference evidence="5" key="2">
    <citation type="submission" date="2021-04" db="EMBL/GenBank/DDBJ databases">
        <authorList>
            <person name="Gilroy R."/>
        </authorList>
    </citation>
    <scope>NUCLEOTIDE SEQUENCE</scope>
    <source>
        <strain evidence="5">811</strain>
    </source>
</reference>
<dbReference type="PANTHER" id="PTHR33705:SF2">
    <property type="entry name" value="PHOSPHOCARRIER PROTEIN NPR"/>
    <property type="match status" value="1"/>
</dbReference>
<dbReference type="PROSITE" id="PS51350">
    <property type="entry name" value="PTS_HPR_DOM"/>
    <property type="match status" value="1"/>
</dbReference>
<dbReference type="GO" id="GO:0005737">
    <property type="term" value="C:cytoplasm"/>
    <property type="evidence" value="ECO:0007669"/>
    <property type="project" value="UniProtKB-SubCell"/>
</dbReference>
<protein>
    <submittedName>
        <fullName evidence="5">HPr family phosphocarrier protein</fullName>
    </submittedName>
</protein>